<feature type="compositionally biased region" description="Polar residues" evidence="1">
    <location>
        <begin position="95"/>
        <end position="110"/>
    </location>
</feature>
<accession>A0A1R3G5G3</accession>
<feature type="region of interest" description="Disordered" evidence="1">
    <location>
        <begin position="237"/>
        <end position="289"/>
    </location>
</feature>
<feature type="region of interest" description="Disordered" evidence="1">
    <location>
        <begin position="57"/>
        <end position="123"/>
    </location>
</feature>
<reference evidence="2 3" key="1">
    <citation type="submission" date="2013-09" db="EMBL/GenBank/DDBJ databases">
        <title>Corchorus capsularis genome sequencing.</title>
        <authorList>
            <person name="Alam M."/>
            <person name="Haque M.S."/>
            <person name="Islam M.S."/>
            <person name="Emdad E.M."/>
            <person name="Islam M.M."/>
            <person name="Ahmed B."/>
            <person name="Halim A."/>
            <person name="Hossen Q.M.M."/>
            <person name="Hossain M.Z."/>
            <person name="Ahmed R."/>
            <person name="Khan M.M."/>
            <person name="Islam R."/>
            <person name="Rashid M.M."/>
            <person name="Khan S.A."/>
            <person name="Rahman M.S."/>
            <person name="Alam M."/>
        </authorList>
    </citation>
    <scope>NUCLEOTIDE SEQUENCE [LARGE SCALE GENOMIC DNA]</scope>
    <source>
        <strain evidence="3">cv. CVL-1</strain>
        <tissue evidence="2">Whole seedling</tissue>
    </source>
</reference>
<evidence type="ECO:0000256" key="1">
    <source>
        <dbReference type="SAM" id="MobiDB-lite"/>
    </source>
</evidence>
<gene>
    <name evidence="2" type="ORF">CCACVL1_28742</name>
</gene>
<dbReference type="Proteomes" id="UP000188268">
    <property type="component" value="Unassembled WGS sequence"/>
</dbReference>
<evidence type="ECO:0000313" key="3">
    <source>
        <dbReference type="Proteomes" id="UP000188268"/>
    </source>
</evidence>
<proteinExistence type="predicted"/>
<sequence length="289" mass="31463">MYVHFNGANGFEIKQREEQYTVHLNEKRCSCRSWYLQETYELAYGFPLEPMPGMHDWNVGEENVGPQPQPPPYRGQASTSAAAAAAAASTATSSHSMGVNPQNQELNQQSKQKEPVKRKSGAANASMMRQGLIMVLNNTIESLEIMERMSICGKVARTSLKMLGIWGWNCIASFAADALQKSVEMPLPMQTEFLDSCCICFRESCTSKITTIQAPSSTDPVFRTSPISRVKFLGKSTGSLTSAPASSSSNHGLGRSSARDVENLGRPAARDQQTSATSNPKRKADIAGT</sequence>
<name>A0A1R3G5G3_COCAP</name>
<keyword evidence="3" id="KW-1185">Reference proteome</keyword>
<dbReference type="EMBL" id="AWWV01015224">
    <property type="protein sequence ID" value="OMO53296.1"/>
    <property type="molecule type" value="Genomic_DNA"/>
</dbReference>
<organism evidence="2 3">
    <name type="scientific">Corchorus capsularis</name>
    <name type="common">Jute</name>
    <dbReference type="NCBI Taxonomy" id="210143"/>
    <lineage>
        <taxon>Eukaryota</taxon>
        <taxon>Viridiplantae</taxon>
        <taxon>Streptophyta</taxon>
        <taxon>Embryophyta</taxon>
        <taxon>Tracheophyta</taxon>
        <taxon>Spermatophyta</taxon>
        <taxon>Magnoliopsida</taxon>
        <taxon>eudicotyledons</taxon>
        <taxon>Gunneridae</taxon>
        <taxon>Pentapetalae</taxon>
        <taxon>rosids</taxon>
        <taxon>malvids</taxon>
        <taxon>Malvales</taxon>
        <taxon>Malvaceae</taxon>
        <taxon>Grewioideae</taxon>
        <taxon>Apeibeae</taxon>
        <taxon>Corchorus</taxon>
    </lineage>
</organism>
<evidence type="ECO:0000313" key="2">
    <source>
        <dbReference type="EMBL" id="OMO53296.1"/>
    </source>
</evidence>
<comment type="caution">
    <text evidence="2">The sequence shown here is derived from an EMBL/GenBank/DDBJ whole genome shotgun (WGS) entry which is preliminary data.</text>
</comment>
<dbReference type="Gramene" id="OMO53296">
    <property type="protein sequence ID" value="OMO53296"/>
    <property type="gene ID" value="CCACVL1_28742"/>
</dbReference>
<feature type="compositionally biased region" description="Low complexity" evidence="1">
    <location>
        <begin position="237"/>
        <end position="256"/>
    </location>
</feature>
<feature type="compositionally biased region" description="Low complexity" evidence="1">
    <location>
        <begin position="77"/>
        <end position="94"/>
    </location>
</feature>
<protein>
    <submittedName>
        <fullName evidence="2">Uncharacterized protein</fullName>
    </submittedName>
</protein>
<dbReference type="AlphaFoldDB" id="A0A1R3G5G3"/>